<evidence type="ECO:0000313" key="1">
    <source>
        <dbReference type="EMBL" id="EZF52198.1"/>
    </source>
</evidence>
<gene>
    <name evidence="1" type="ORF">H103_04618</name>
</gene>
<dbReference type="Pfam" id="PF21858">
    <property type="entry name" value="DUF6914"/>
    <property type="match status" value="1"/>
</dbReference>
<protein>
    <submittedName>
        <fullName evidence="1">Uncharacterized protein</fullName>
    </submittedName>
</protein>
<dbReference type="EMBL" id="KK207855">
    <property type="protein sequence ID" value="EZF52198.1"/>
    <property type="molecule type" value="Genomic_DNA"/>
</dbReference>
<dbReference type="AlphaFoldDB" id="A0A022W2B8"/>
<accession>A0A022W2B8</accession>
<proteinExistence type="predicted"/>
<organism evidence="1">
    <name type="scientific">Trichophyton rubrum CBS 288.86</name>
    <dbReference type="NCBI Taxonomy" id="1215330"/>
    <lineage>
        <taxon>Eukaryota</taxon>
        <taxon>Fungi</taxon>
        <taxon>Dikarya</taxon>
        <taxon>Ascomycota</taxon>
        <taxon>Pezizomycotina</taxon>
        <taxon>Eurotiomycetes</taxon>
        <taxon>Eurotiomycetidae</taxon>
        <taxon>Onygenales</taxon>
        <taxon>Arthrodermataceae</taxon>
        <taxon>Trichophyton</taxon>
    </lineage>
</organism>
<dbReference type="InterPro" id="IPR054208">
    <property type="entry name" value="DUF6914"/>
</dbReference>
<dbReference type="HOGENOM" id="CLU_095770_2_0_1"/>
<sequence length="173" mass="20004">MVSQKKRLYVALYPSGVTNNAEREYHWAFLVGPKAEDADEVPGKRYHVKNNPFKLWEYEEVVLRKVKNTVSLLAHLLIGKIEDENWLVKILREVPIIQNDESWRCRTWVKNALAAIESDGKAVGTSILDWEKIEAKARSYVADKTAGGRYDTLDKLEHPKPTWDMLENKEKLP</sequence>
<name>A0A022W2B8_TRIRU</name>
<dbReference type="OrthoDB" id="2679825at2759"/>
<reference evidence="1" key="1">
    <citation type="submission" date="2014-02" db="EMBL/GenBank/DDBJ databases">
        <title>The Genome Sequence of Trichophyton rubrum (morphotype fischeri) CBS 288.86.</title>
        <authorList>
            <consortium name="The Broad Institute Genomics Platform"/>
            <person name="Cuomo C.A."/>
            <person name="White T.C."/>
            <person name="Graser Y."/>
            <person name="Martinez-Rossi N."/>
            <person name="Heitman J."/>
            <person name="Young S.K."/>
            <person name="Zeng Q."/>
            <person name="Gargeya S."/>
            <person name="Abouelleil A."/>
            <person name="Alvarado L."/>
            <person name="Chapman S.B."/>
            <person name="Gainer-Dewar J."/>
            <person name="Goldberg J."/>
            <person name="Griggs A."/>
            <person name="Gujja S."/>
            <person name="Hansen M."/>
            <person name="Howarth C."/>
            <person name="Imamovic A."/>
            <person name="Larimer J."/>
            <person name="Martinez D."/>
            <person name="Murphy C."/>
            <person name="Pearson M.D."/>
            <person name="Persinoti G."/>
            <person name="Poon T."/>
            <person name="Priest M."/>
            <person name="Roberts A.D."/>
            <person name="Saif S."/>
            <person name="Shea T.D."/>
            <person name="Sykes S.N."/>
            <person name="Wortman J."/>
            <person name="Nusbaum C."/>
            <person name="Birren B."/>
        </authorList>
    </citation>
    <scope>NUCLEOTIDE SEQUENCE [LARGE SCALE GENOMIC DNA]</scope>
    <source>
        <strain evidence="1">CBS 288.86</strain>
    </source>
</reference>
<dbReference type="Proteomes" id="UP000023758">
    <property type="component" value="Unassembled WGS sequence"/>
</dbReference>